<dbReference type="Pfam" id="PF13204">
    <property type="entry name" value="Apiosidase"/>
    <property type="match status" value="1"/>
</dbReference>
<evidence type="ECO:0000313" key="4">
    <source>
        <dbReference type="EMBL" id="RKR81025.1"/>
    </source>
</evidence>
<reference evidence="4 5" key="1">
    <citation type="submission" date="2018-10" db="EMBL/GenBank/DDBJ databases">
        <title>Genomic Encyclopedia of Archaeal and Bacterial Type Strains, Phase II (KMG-II): from individual species to whole genera.</title>
        <authorList>
            <person name="Goeker M."/>
        </authorList>
    </citation>
    <scope>NUCLEOTIDE SEQUENCE [LARGE SCALE GENOMIC DNA]</scope>
    <source>
        <strain evidence="4 5">DSM 18602</strain>
    </source>
</reference>
<dbReference type="SUPFAM" id="SSF51445">
    <property type="entry name" value="(Trans)glycosidases"/>
    <property type="match status" value="1"/>
</dbReference>
<evidence type="ECO:0000259" key="3">
    <source>
        <dbReference type="Pfam" id="PF13204"/>
    </source>
</evidence>
<organism evidence="4 5">
    <name type="scientific">Mucilaginibacter gracilis</name>
    <dbReference type="NCBI Taxonomy" id="423350"/>
    <lineage>
        <taxon>Bacteria</taxon>
        <taxon>Pseudomonadati</taxon>
        <taxon>Bacteroidota</taxon>
        <taxon>Sphingobacteriia</taxon>
        <taxon>Sphingobacteriales</taxon>
        <taxon>Sphingobacteriaceae</taxon>
        <taxon>Mucilaginibacter</taxon>
    </lineage>
</organism>
<proteinExistence type="predicted"/>
<dbReference type="EMBL" id="RBKU01000001">
    <property type="protein sequence ID" value="RKR81025.1"/>
    <property type="molecule type" value="Genomic_DNA"/>
</dbReference>
<dbReference type="AlphaFoldDB" id="A0A495IWG5"/>
<evidence type="ECO:0000259" key="2">
    <source>
        <dbReference type="Pfam" id="PF12904"/>
    </source>
</evidence>
<dbReference type="OrthoDB" id="59486at2"/>
<name>A0A495IWG5_9SPHI</name>
<feature type="domain" description="Putative collagen-binding" evidence="2">
    <location>
        <begin position="369"/>
        <end position="460"/>
    </location>
</feature>
<accession>A0A495IWG5</accession>
<dbReference type="Gene3D" id="3.20.20.80">
    <property type="entry name" value="Glycosidases"/>
    <property type="match status" value="1"/>
</dbReference>
<sequence>MKKRALTGWLTFIMLTTLTARAQFAVSPLTISPNHRYFRTDGKPFFWLGDTGWLLFSKLDRASAEQYLETRSKQGFNVIQAMVIHDIAEVNCYGDSALIDQKIAHPKITPGNDFNKNKEYDYWDHIDWIISKAQEKGLYVALVPIWGGVVKGKRITPEQGRNYADFLAKRFGSRPNIIWMNGGDIAGNIYENTWRAIGSALHEADPNHLITFHPRGRTQSSTWFQDADWLSFNCFQSGHRTYSQDVSKEDLKYGEDNWRYVKADYEKTPVKPTLDAEPSYENIPYGLHDTKLPKWTDADVRRYGYWSVFAGACGYTYGNNDVMQMHLPGDKKPAYGSKEYWYTSINSPGAQQMIFLKKLILSRPYEERVPDQSMIAGQQGLQYDHLLATRGKKFAFIYTYNGREMLINGDKLLGQKLRAAWFNPRTGETINIGVFSKQTSMHFKPPGEKRNGNDWVLVLDSI</sequence>
<feature type="domain" description="Apiosidase-like catalytic" evidence="3">
    <location>
        <begin position="32"/>
        <end position="366"/>
    </location>
</feature>
<dbReference type="InterPro" id="IPR017853">
    <property type="entry name" value="GH"/>
</dbReference>
<dbReference type="PANTHER" id="PTHR37836:SF3">
    <property type="entry name" value="ENDOGLUCANASE"/>
    <property type="match status" value="1"/>
</dbReference>
<dbReference type="Proteomes" id="UP000268007">
    <property type="component" value="Unassembled WGS sequence"/>
</dbReference>
<dbReference type="PANTHER" id="PTHR37836">
    <property type="entry name" value="LMO1036 PROTEIN"/>
    <property type="match status" value="1"/>
</dbReference>
<protein>
    <submittedName>
        <fullName evidence="4">Collagenase-like protein with putative collagen-binding domain</fullName>
    </submittedName>
</protein>
<evidence type="ECO:0000256" key="1">
    <source>
        <dbReference type="SAM" id="SignalP"/>
    </source>
</evidence>
<dbReference type="InterPro" id="IPR025277">
    <property type="entry name" value="Apiosidase-like_cat_dom"/>
</dbReference>
<feature type="signal peptide" evidence="1">
    <location>
        <begin position="1"/>
        <end position="22"/>
    </location>
</feature>
<comment type="caution">
    <text evidence="4">The sequence shown here is derived from an EMBL/GenBank/DDBJ whole genome shotgun (WGS) entry which is preliminary data.</text>
</comment>
<keyword evidence="1" id="KW-0732">Signal</keyword>
<dbReference type="Pfam" id="PF12904">
    <property type="entry name" value="Collagen_bind_2"/>
    <property type="match status" value="1"/>
</dbReference>
<feature type="chain" id="PRO_5019851295" evidence="1">
    <location>
        <begin position="23"/>
        <end position="462"/>
    </location>
</feature>
<evidence type="ECO:0000313" key="5">
    <source>
        <dbReference type="Proteomes" id="UP000268007"/>
    </source>
</evidence>
<gene>
    <name evidence="4" type="ORF">BDD43_1167</name>
</gene>
<keyword evidence="5" id="KW-1185">Reference proteome</keyword>
<dbReference type="InterPro" id="IPR024749">
    <property type="entry name" value="Collagen-bd_put"/>
</dbReference>